<gene>
    <name evidence="2" type="primary">Aste57867_12607</name>
    <name evidence="1" type="ORF">As57867_012561</name>
    <name evidence="2" type="ORF">ASTE57867_12607</name>
</gene>
<dbReference type="EMBL" id="VJMH01005381">
    <property type="protein sequence ID" value="KAF0696626.1"/>
    <property type="molecule type" value="Genomic_DNA"/>
</dbReference>
<keyword evidence="3" id="KW-1185">Reference proteome</keyword>
<reference evidence="1" key="2">
    <citation type="submission" date="2019-06" db="EMBL/GenBank/DDBJ databases">
        <title>Genomics analysis of Aphanomyces spp. identifies a new class of oomycete effector associated with host adaptation.</title>
        <authorList>
            <person name="Gaulin E."/>
        </authorList>
    </citation>
    <scope>NUCLEOTIDE SEQUENCE</scope>
    <source>
        <strain evidence="1">CBS 578.67</strain>
    </source>
</reference>
<dbReference type="AlphaFoldDB" id="A0A485KWT5"/>
<accession>A0A485KWT5</accession>
<evidence type="ECO:0000313" key="3">
    <source>
        <dbReference type="Proteomes" id="UP000332933"/>
    </source>
</evidence>
<name>A0A485KWT5_9STRA</name>
<evidence type="ECO:0000313" key="1">
    <source>
        <dbReference type="EMBL" id="KAF0696626.1"/>
    </source>
</evidence>
<protein>
    <submittedName>
        <fullName evidence="2">Aste57867_12607 protein</fullName>
    </submittedName>
</protein>
<proteinExistence type="predicted"/>
<reference evidence="2 3" key="1">
    <citation type="submission" date="2019-03" db="EMBL/GenBank/DDBJ databases">
        <authorList>
            <person name="Gaulin E."/>
            <person name="Dumas B."/>
        </authorList>
    </citation>
    <scope>NUCLEOTIDE SEQUENCE [LARGE SCALE GENOMIC DNA]</scope>
    <source>
        <strain evidence="2">CBS 568.67</strain>
    </source>
</reference>
<sequence>MMVPLVETTTTTSAMGGGAPRRIAFGGVTEYRFAMGHNSSAIPAENGPAIGLVGPPVRVKCRPIRSRKRRLHKYSREERVEILKEAGYPMKDIVDFCMDALDVRLSRGAAKQERLKKRWKQGSVVQRNTEINATANIEFCRPTPLDCL</sequence>
<organism evidence="2 3">
    <name type="scientific">Aphanomyces stellatus</name>
    <dbReference type="NCBI Taxonomy" id="120398"/>
    <lineage>
        <taxon>Eukaryota</taxon>
        <taxon>Sar</taxon>
        <taxon>Stramenopiles</taxon>
        <taxon>Oomycota</taxon>
        <taxon>Saprolegniomycetes</taxon>
        <taxon>Saprolegniales</taxon>
        <taxon>Verrucalvaceae</taxon>
        <taxon>Aphanomyces</taxon>
    </lineage>
</organism>
<dbReference type="Proteomes" id="UP000332933">
    <property type="component" value="Unassembled WGS sequence"/>
</dbReference>
<dbReference type="OrthoDB" id="164494at2759"/>
<evidence type="ECO:0000313" key="2">
    <source>
        <dbReference type="EMBL" id="VFT89457.1"/>
    </source>
</evidence>
<dbReference type="EMBL" id="CAADRA010005402">
    <property type="protein sequence ID" value="VFT89457.1"/>
    <property type="molecule type" value="Genomic_DNA"/>
</dbReference>